<dbReference type="STRING" id="1162668.LFE_1965"/>
<dbReference type="MEROPS" id="S66.002"/>
<evidence type="ECO:0000256" key="4">
    <source>
        <dbReference type="ARBA" id="ARBA00022801"/>
    </source>
</evidence>
<evidence type="ECO:0000256" key="5">
    <source>
        <dbReference type="ARBA" id="ARBA00022825"/>
    </source>
</evidence>
<feature type="domain" description="LD-carboxypeptidase C-terminal" evidence="8">
    <location>
        <begin position="175"/>
        <end position="291"/>
    </location>
</feature>
<dbReference type="InterPro" id="IPR029062">
    <property type="entry name" value="Class_I_gatase-like"/>
</dbReference>
<evidence type="ECO:0000313" key="10">
    <source>
        <dbReference type="Proteomes" id="UP000007382"/>
    </source>
</evidence>
<organism evidence="9 10">
    <name type="scientific">Leptospirillum ferrooxidans (strain C2-3)</name>
    <dbReference type="NCBI Taxonomy" id="1162668"/>
    <lineage>
        <taxon>Bacteria</taxon>
        <taxon>Pseudomonadati</taxon>
        <taxon>Nitrospirota</taxon>
        <taxon>Nitrospiria</taxon>
        <taxon>Nitrospirales</taxon>
        <taxon>Nitrospiraceae</taxon>
        <taxon>Leptospirillum</taxon>
    </lineage>
</organism>
<dbReference type="InterPro" id="IPR040921">
    <property type="entry name" value="Peptidase_S66C"/>
</dbReference>
<evidence type="ECO:0000259" key="7">
    <source>
        <dbReference type="Pfam" id="PF02016"/>
    </source>
</evidence>
<dbReference type="KEGG" id="lfc:LFE_1965"/>
<gene>
    <name evidence="9" type="ordered locus">LFE_1965</name>
</gene>
<keyword evidence="2 9" id="KW-0121">Carboxypeptidase</keyword>
<dbReference type="PATRIC" id="fig|1162668.3.peg.2329"/>
<dbReference type="Proteomes" id="UP000007382">
    <property type="component" value="Chromosome"/>
</dbReference>
<dbReference type="OrthoDB" id="9807329at2"/>
<keyword evidence="5" id="KW-0720">Serine protease</keyword>
<evidence type="ECO:0000259" key="8">
    <source>
        <dbReference type="Pfam" id="PF17676"/>
    </source>
</evidence>
<keyword evidence="4" id="KW-0378">Hydrolase</keyword>
<feature type="active site" description="Charge relay system" evidence="6">
    <location>
        <position position="276"/>
    </location>
</feature>
<evidence type="ECO:0000256" key="3">
    <source>
        <dbReference type="ARBA" id="ARBA00022670"/>
    </source>
</evidence>
<feature type="active site" description="Nucleophile" evidence="6">
    <location>
        <position position="112"/>
    </location>
</feature>
<feature type="active site" description="Charge relay system" evidence="6">
    <location>
        <position position="208"/>
    </location>
</feature>
<proteinExistence type="inferred from homology"/>
<dbReference type="InterPro" id="IPR003507">
    <property type="entry name" value="S66_fam"/>
</dbReference>
<dbReference type="Gene3D" id="3.50.30.60">
    <property type="entry name" value="LD-carboxypeptidase A C-terminal domain-like"/>
    <property type="match status" value="1"/>
</dbReference>
<protein>
    <submittedName>
        <fullName evidence="9">Putative L,D-carboxypeptidase family protein</fullName>
    </submittedName>
</protein>
<name>I0IQU3_LEPFC</name>
<evidence type="ECO:0000313" key="9">
    <source>
        <dbReference type="EMBL" id="BAM07642.1"/>
    </source>
</evidence>
<sequence length="312" mass="34321">MIERSMPRPLSPGMSVAIVSPCLQADPNSHPKAIENLRSVGLSIHFQDIREEGFSPFVASDKTRALSFQNALESEDVDAIFFARGGYGAARILPWLKKTRTTRHLPLVLGLSDITNIHSWLYETHRAVSFHGPHLRGLSDPKTFELFWEMVSGKIGMGMDLPAGDTAIVREGQSEGILMGGNLETLAHLCGSPWLPTCSDDGWILFLEDIDEPMYAIDRAIRSLIHAGYLKGVRGVVLGPFLGRSPRPDDPRESVEELVREAIPDVPIMTCSLSGHGTPLATWPLGVRVSLSALRKAAPRITLLEEPFRTVE</sequence>
<dbReference type="PIRSF" id="PIRSF028757">
    <property type="entry name" value="LD-carboxypeptidase"/>
    <property type="match status" value="1"/>
</dbReference>
<dbReference type="GO" id="GO:0006508">
    <property type="term" value="P:proteolysis"/>
    <property type="evidence" value="ECO:0007669"/>
    <property type="project" value="UniProtKB-KW"/>
</dbReference>
<dbReference type="InterPro" id="IPR027461">
    <property type="entry name" value="Carboxypeptidase_A_C_sf"/>
</dbReference>
<keyword evidence="3" id="KW-0645">Protease</keyword>
<reference evidence="9 10" key="1">
    <citation type="journal article" date="2012" name="J. Bacteriol.">
        <title>Complete Genome Sequence of Leptospirillum ferrooxidans Strain C2-3, Isolated from a Fresh Volcanic Ash Deposit on the Island of Miyake, Japan.</title>
        <authorList>
            <person name="Fujimura R."/>
            <person name="Sato Y."/>
            <person name="Nishizawa T."/>
            <person name="Oshima K."/>
            <person name="Kim S.-W."/>
            <person name="Hattori M."/>
            <person name="Kamijo T."/>
            <person name="Ohta H."/>
        </authorList>
    </citation>
    <scope>NUCLEOTIDE SEQUENCE [LARGE SCALE GENOMIC DNA]</scope>
    <source>
        <strain evidence="9 10">C2-3</strain>
    </source>
</reference>
<dbReference type="InterPro" id="IPR040449">
    <property type="entry name" value="Peptidase_S66_N"/>
</dbReference>
<accession>I0IQU3</accession>
<dbReference type="PANTHER" id="PTHR30237">
    <property type="entry name" value="MURAMOYLTETRAPEPTIDE CARBOXYPEPTIDASE"/>
    <property type="match status" value="1"/>
</dbReference>
<evidence type="ECO:0000256" key="2">
    <source>
        <dbReference type="ARBA" id="ARBA00022645"/>
    </source>
</evidence>
<dbReference type="InterPro" id="IPR027478">
    <property type="entry name" value="LdcA_N"/>
</dbReference>
<keyword evidence="10" id="KW-1185">Reference proteome</keyword>
<dbReference type="SUPFAM" id="SSF52317">
    <property type="entry name" value="Class I glutamine amidotransferase-like"/>
    <property type="match status" value="1"/>
</dbReference>
<dbReference type="EMBL" id="AP012342">
    <property type="protein sequence ID" value="BAM07642.1"/>
    <property type="molecule type" value="Genomic_DNA"/>
</dbReference>
<dbReference type="RefSeq" id="WP_014450126.1">
    <property type="nucleotide sequence ID" value="NC_017094.1"/>
</dbReference>
<dbReference type="GO" id="GO:0004180">
    <property type="term" value="F:carboxypeptidase activity"/>
    <property type="evidence" value="ECO:0007669"/>
    <property type="project" value="UniProtKB-KW"/>
</dbReference>
<dbReference type="eggNOG" id="COG1619">
    <property type="taxonomic scope" value="Bacteria"/>
</dbReference>
<dbReference type="Gene3D" id="3.40.50.10740">
    <property type="entry name" value="Class I glutamine amidotransferase-like"/>
    <property type="match status" value="1"/>
</dbReference>
<evidence type="ECO:0000256" key="1">
    <source>
        <dbReference type="ARBA" id="ARBA00010233"/>
    </source>
</evidence>
<dbReference type="GO" id="GO:0008236">
    <property type="term" value="F:serine-type peptidase activity"/>
    <property type="evidence" value="ECO:0007669"/>
    <property type="project" value="UniProtKB-KW"/>
</dbReference>
<dbReference type="HOGENOM" id="CLU_034346_3_1_0"/>
<evidence type="ECO:0000256" key="6">
    <source>
        <dbReference type="PIRSR" id="PIRSR028757-1"/>
    </source>
</evidence>
<reference evidence="10" key="2">
    <citation type="submission" date="2012-03" db="EMBL/GenBank/DDBJ databases">
        <title>The complete genome sequence of the pioneer microbe on fresh volcanic deposit, Leptospirillum ferrooxidans strain C2-3.</title>
        <authorList>
            <person name="Fujimura R."/>
            <person name="Sato Y."/>
            <person name="Nishizawa T."/>
            <person name="Nanba K."/>
            <person name="Oshima K."/>
            <person name="Hattori M."/>
            <person name="Kamijo T."/>
            <person name="Ohta H."/>
        </authorList>
    </citation>
    <scope>NUCLEOTIDE SEQUENCE [LARGE SCALE GENOMIC DNA]</scope>
    <source>
        <strain evidence="10">C2-3</strain>
    </source>
</reference>
<dbReference type="Pfam" id="PF17676">
    <property type="entry name" value="Peptidase_S66C"/>
    <property type="match status" value="1"/>
</dbReference>
<dbReference type="AlphaFoldDB" id="I0IQU3"/>
<comment type="similarity">
    <text evidence="1">Belongs to the peptidase S66 family.</text>
</comment>
<dbReference type="Pfam" id="PF02016">
    <property type="entry name" value="Peptidase_S66"/>
    <property type="match status" value="1"/>
</dbReference>
<feature type="domain" description="LD-carboxypeptidase N-terminal" evidence="7">
    <location>
        <begin position="16"/>
        <end position="132"/>
    </location>
</feature>
<dbReference type="CDD" id="cd07025">
    <property type="entry name" value="Peptidase_S66"/>
    <property type="match status" value="1"/>
</dbReference>
<dbReference type="SUPFAM" id="SSF141986">
    <property type="entry name" value="LD-carboxypeptidase A C-terminal domain-like"/>
    <property type="match status" value="1"/>
</dbReference>
<dbReference type="PANTHER" id="PTHR30237:SF2">
    <property type="entry name" value="MUREIN TETRAPEPTIDE CARBOXYPEPTIDASE"/>
    <property type="match status" value="1"/>
</dbReference>